<comment type="similarity">
    <text evidence="4">Belongs to the class I-like SAM-binding methyltransferase superfamily.</text>
</comment>
<sequence>MSSSDLLRLLGNVSEQVVEQRIESILQQVSKSNQVLYGCIVQRHFLQNSLRANPFYAKHVLCRNLKEQKVLEVGCCLGTDTRRLIDDGVSLSNIVAIDVNFQFIQLGFQLFQDQDKPIASRFFEKSVAADDLVEFLQKNTSLPPFDIIVANAVIHTLTLEDCKKAVQNFAKLLEEDGVLIGYLPTLREGERNEPYKMIEAFQNSRVLHSKSHFQEILKDNDFSYVEMCTRGMEQVFGKQQEKLKDWENVDITFFVAQRRLFNYQSS</sequence>
<evidence type="ECO:0000256" key="2">
    <source>
        <dbReference type="ARBA" id="ARBA00022679"/>
    </source>
</evidence>
<dbReference type="Pfam" id="PF08242">
    <property type="entry name" value="Methyltransf_12"/>
    <property type="match status" value="1"/>
</dbReference>
<dbReference type="Gene3D" id="3.40.50.150">
    <property type="entry name" value="Vaccinia Virus protein VP39"/>
    <property type="match status" value="1"/>
</dbReference>
<keyword evidence="3" id="KW-0949">S-adenosyl-L-methionine</keyword>
<comment type="pathway">
    <text evidence="1">Secondary metabolite biosynthesis.</text>
</comment>
<evidence type="ECO:0000256" key="1">
    <source>
        <dbReference type="ARBA" id="ARBA00005179"/>
    </source>
</evidence>
<dbReference type="GO" id="GO:0016740">
    <property type="term" value="F:transferase activity"/>
    <property type="evidence" value="ECO:0007669"/>
    <property type="project" value="UniProtKB-KW"/>
</dbReference>
<dbReference type="PANTHER" id="PTHR35897:SF1">
    <property type="entry name" value="METHYLTRANSFERASE AUSD"/>
    <property type="match status" value="1"/>
</dbReference>
<keyword evidence="2" id="KW-0808">Transferase</keyword>
<dbReference type="InterPro" id="IPR029063">
    <property type="entry name" value="SAM-dependent_MTases_sf"/>
</dbReference>
<protein>
    <recommendedName>
        <fullName evidence="5">Methyltransferase type 12 domain-containing protein</fullName>
    </recommendedName>
</protein>
<gene>
    <name evidence="6" type="ORF">GAYE_SCF09G3206</name>
</gene>
<dbReference type="Proteomes" id="UP001300502">
    <property type="component" value="Unassembled WGS sequence"/>
</dbReference>
<dbReference type="EMBL" id="JANCYU010000029">
    <property type="protein sequence ID" value="KAK4525298.1"/>
    <property type="molecule type" value="Genomic_DNA"/>
</dbReference>
<dbReference type="InterPro" id="IPR051654">
    <property type="entry name" value="Meroterpenoid_MTases"/>
</dbReference>
<reference evidence="6 7" key="1">
    <citation type="submission" date="2022-07" db="EMBL/GenBank/DDBJ databases">
        <title>Genome-wide signatures of adaptation to extreme environments.</title>
        <authorList>
            <person name="Cho C.H."/>
            <person name="Yoon H.S."/>
        </authorList>
    </citation>
    <scope>NUCLEOTIDE SEQUENCE [LARGE SCALE GENOMIC DNA]</scope>
    <source>
        <strain evidence="6 7">108.79 E11</strain>
    </source>
</reference>
<feature type="domain" description="Methyltransferase type 12" evidence="5">
    <location>
        <begin position="71"/>
        <end position="179"/>
    </location>
</feature>
<accession>A0AAV9IDG2</accession>
<evidence type="ECO:0000256" key="3">
    <source>
        <dbReference type="ARBA" id="ARBA00022691"/>
    </source>
</evidence>
<keyword evidence="7" id="KW-1185">Reference proteome</keyword>
<dbReference type="SUPFAM" id="SSF53335">
    <property type="entry name" value="S-adenosyl-L-methionine-dependent methyltransferases"/>
    <property type="match status" value="1"/>
</dbReference>
<dbReference type="PANTHER" id="PTHR35897">
    <property type="entry name" value="METHYLTRANSFERASE AUSD"/>
    <property type="match status" value="1"/>
</dbReference>
<evidence type="ECO:0000256" key="4">
    <source>
        <dbReference type="ARBA" id="ARBA00038314"/>
    </source>
</evidence>
<dbReference type="AlphaFoldDB" id="A0AAV9IDG2"/>
<dbReference type="InterPro" id="IPR013217">
    <property type="entry name" value="Methyltransf_12"/>
</dbReference>
<evidence type="ECO:0000313" key="7">
    <source>
        <dbReference type="Proteomes" id="UP001300502"/>
    </source>
</evidence>
<dbReference type="CDD" id="cd02440">
    <property type="entry name" value="AdoMet_MTases"/>
    <property type="match status" value="1"/>
</dbReference>
<proteinExistence type="inferred from homology"/>
<organism evidence="6 7">
    <name type="scientific">Galdieria yellowstonensis</name>
    <dbReference type="NCBI Taxonomy" id="3028027"/>
    <lineage>
        <taxon>Eukaryota</taxon>
        <taxon>Rhodophyta</taxon>
        <taxon>Bangiophyceae</taxon>
        <taxon>Galdieriales</taxon>
        <taxon>Galdieriaceae</taxon>
        <taxon>Galdieria</taxon>
    </lineage>
</organism>
<comment type="caution">
    <text evidence="6">The sequence shown here is derived from an EMBL/GenBank/DDBJ whole genome shotgun (WGS) entry which is preliminary data.</text>
</comment>
<evidence type="ECO:0000259" key="5">
    <source>
        <dbReference type="Pfam" id="PF08242"/>
    </source>
</evidence>
<name>A0AAV9IDG2_9RHOD</name>
<evidence type="ECO:0000313" key="6">
    <source>
        <dbReference type="EMBL" id="KAK4525298.1"/>
    </source>
</evidence>